<dbReference type="GO" id="GO:0005524">
    <property type="term" value="F:ATP binding"/>
    <property type="evidence" value="ECO:0007669"/>
    <property type="project" value="InterPro"/>
</dbReference>
<dbReference type="InterPro" id="IPR010978">
    <property type="entry name" value="tRNA-bd_arm"/>
</dbReference>
<dbReference type="Gene3D" id="1.10.287.40">
    <property type="entry name" value="Serine-tRNA synthetase, tRNA binding domain"/>
    <property type="match status" value="1"/>
</dbReference>
<organism evidence="2 3">
    <name type="scientific">Panagrolaimus superbus</name>
    <dbReference type="NCBI Taxonomy" id="310955"/>
    <lineage>
        <taxon>Eukaryota</taxon>
        <taxon>Metazoa</taxon>
        <taxon>Ecdysozoa</taxon>
        <taxon>Nematoda</taxon>
        <taxon>Chromadorea</taxon>
        <taxon>Rhabditida</taxon>
        <taxon>Tylenchina</taxon>
        <taxon>Panagrolaimomorpha</taxon>
        <taxon>Panagrolaimoidea</taxon>
        <taxon>Panagrolaimidae</taxon>
        <taxon>Panagrolaimus</taxon>
    </lineage>
</organism>
<dbReference type="InterPro" id="IPR042103">
    <property type="entry name" value="SerRS_1_N_sf"/>
</dbReference>
<proteinExistence type="predicted"/>
<dbReference type="GO" id="GO:0004828">
    <property type="term" value="F:serine-tRNA ligase activity"/>
    <property type="evidence" value="ECO:0007669"/>
    <property type="project" value="InterPro"/>
</dbReference>
<feature type="domain" description="Serine-tRNA synthetase type1 N-terminal" evidence="1">
    <location>
        <begin position="2"/>
        <end position="92"/>
    </location>
</feature>
<dbReference type="AlphaFoldDB" id="A0A914XX11"/>
<dbReference type="InterPro" id="IPR002317">
    <property type="entry name" value="Ser-tRNA-ligase_type_1"/>
</dbReference>
<name>A0A914XX11_9BILA</name>
<dbReference type="Gene3D" id="3.30.930.10">
    <property type="entry name" value="Bira Bifunctional Protein, Domain 2"/>
    <property type="match status" value="1"/>
</dbReference>
<accession>A0A914XX11</accession>
<dbReference type="SUPFAM" id="SSF55681">
    <property type="entry name" value="Class II aaRS and biotin synthetases"/>
    <property type="match status" value="1"/>
</dbReference>
<dbReference type="InterPro" id="IPR015866">
    <property type="entry name" value="Ser-tRNA-synth_1_N"/>
</dbReference>
<dbReference type="Pfam" id="PF02403">
    <property type="entry name" value="Seryl_tRNA_N"/>
    <property type="match status" value="1"/>
</dbReference>
<evidence type="ECO:0000313" key="2">
    <source>
        <dbReference type="Proteomes" id="UP000887577"/>
    </source>
</evidence>
<dbReference type="GO" id="GO:0006434">
    <property type="term" value="P:seryl-tRNA aminoacylation"/>
    <property type="evidence" value="ECO:0007669"/>
    <property type="project" value="InterPro"/>
</dbReference>
<dbReference type="WBParaSite" id="PSU_v2.g1175.t1">
    <property type="protein sequence ID" value="PSU_v2.g1175.t1"/>
    <property type="gene ID" value="PSU_v2.g1175"/>
</dbReference>
<sequence length="252" mass="28891">MVLDIDLFRVAKPSGNPDIVRKSQKDRFADVTLVDTVINLDEEWVKERFHLDTWNRMRNVCNKAIGEKKKKKESDGTNTTVPNDLVEKLDKLTIEDLKSLQISQILTARATIEENITKSKERVEQVENDRNSKLALIGNLLHESVPISDNEDNNRVERTFGDIKSRKKYSHVDLVVMIDGFDGERGTAVAGGRGYFLKGALVFLEQACIQLALRILLKKDFTPLYTPFFMRKDAMQEVAQLSQFDDELYKVR</sequence>
<dbReference type="FunFam" id="1.10.287.40:FF:000002">
    <property type="entry name" value="Serine--tRNA ligase, cytoplasmic"/>
    <property type="match status" value="1"/>
</dbReference>
<dbReference type="PANTHER" id="PTHR11778">
    <property type="entry name" value="SERYL-TRNA SYNTHETASE"/>
    <property type="match status" value="1"/>
</dbReference>
<protein>
    <submittedName>
        <fullName evidence="3">Serine-tRNA synthetase type1 N-terminal domain-containing protein</fullName>
    </submittedName>
</protein>
<evidence type="ECO:0000313" key="3">
    <source>
        <dbReference type="WBParaSite" id="PSU_v2.g1175.t1"/>
    </source>
</evidence>
<dbReference type="InterPro" id="IPR045864">
    <property type="entry name" value="aa-tRNA-synth_II/BPL/LPL"/>
</dbReference>
<reference evidence="3" key="1">
    <citation type="submission" date="2022-11" db="UniProtKB">
        <authorList>
            <consortium name="WormBaseParasite"/>
        </authorList>
    </citation>
    <scope>IDENTIFICATION</scope>
</reference>
<keyword evidence="2" id="KW-1185">Reference proteome</keyword>
<dbReference type="Proteomes" id="UP000887577">
    <property type="component" value="Unplaced"/>
</dbReference>
<evidence type="ECO:0000259" key="1">
    <source>
        <dbReference type="Pfam" id="PF02403"/>
    </source>
</evidence>
<dbReference type="SUPFAM" id="SSF46589">
    <property type="entry name" value="tRNA-binding arm"/>
    <property type="match status" value="1"/>
</dbReference>